<evidence type="ECO:0000256" key="6">
    <source>
        <dbReference type="SAM" id="MobiDB-lite"/>
    </source>
</evidence>
<organism evidence="8 9">
    <name type="scientific">Colocasia esculenta</name>
    <name type="common">Wild taro</name>
    <name type="synonym">Arum esculentum</name>
    <dbReference type="NCBI Taxonomy" id="4460"/>
    <lineage>
        <taxon>Eukaryota</taxon>
        <taxon>Viridiplantae</taxon>
        <taxon>Streptophyta</taxon>
        <taxon>Embryophyta</taxon>
        <taxon>Tracheophyta</taxon>
        <taxon>Spermatophyta</taxon>
        <taxon>Magnoliopsida</taxon>
        <taxon>Liliopsida</taxon>
        <taxon>Araceae</taxon>
        <taxon>Aroideae</taxon>
        <taxon>Colocasieae</taxon>
        <taxon>Colocasia</taxon>
    </lineage>
</organism>
<evidence type="ECO:0000256" key="4">
    <source>
        <dbReference type="ARBA" id="ARBA00022968"/>
    </source>
</evidence>
<keyword evidence="3" id="KW-0808">Transferase</keyword>
<evidence type="ECO:0000259" key="7">
    <source>
        <dbReference type="Pfam" id="PF03016"/>
    </source>
</evidence>
<evidence type="ECO:0000256" key="1">
    <source>
        <dbReference type="ARBA" id="ARBA00004323"/>
    </source>
</evidence>
<feature type="domain" description="Exostosin GT47" evidence="7">
    <location>
        <begin position="53"/>
        <end position="350"/>
    </location>
</feature>
<dbReference type="OrthoDB" id="1924787at2759"/>
<evidence type="ECO:0000256" key="3">
    <source>
        <dbReference type="ARBA" id="ARBA00022676"/>
    </source>
</evidence>
<evidence type="ECO:0000313" key="9">
    <source>
        <dbReference type="Proteomes" id="UP000652761"/>
    </source>
</evidence>
<dbReference type="InterPro" id="IPR040911">
    <property type="entry name" value="Exostosin_GT47"/>
</dbReference>
<evidence type="ECO:0000313" key="8">
    <source>
        <dbReference type="EMBL" id="MQM02469.1"/>
    </source>
</evidence>
<dbReference type="PANTHER" id="PTHR11062">
    <property type="entry name" value="EXOSTOSIN HEPARAN SULFATE GLYCOSYLTRANSFERASE -RELATED"/>
    <property type="match status" value="1"/>
</dbReference>
<keyword evidence="4" id="KW-0812">Transmembrane</keyword>
<keyword evidence="3" id="KW-0328">Glycosyltransferase</keyword>
<comment type="similarity">
    <text evidence="2">Belongs to the glycosyltransferase 47 family.</text>
</comment>
<comment type="subcellular location">
    <subcellularLocation>
        <location evidence="1">Golgi apparatus membrane</location>
        <topology evidence="1">Single-pass type II membrane protein</topology>
    </subcellularLocation>
</comment>
<dbReference type="InterPro" id="IPR004263">
    <property type="entry name" value="Exostosin"/>
</dbReference>
<proteinExistence type="inferred from homology"/>
<keyword evidence="9" id="KW-1185">Reference proteome</keyword>
<dbReference type="GO" id="GO:0016757">
    <property type="term" value="F:glycosyltransferase activity"/>
    <property type="evidence" value="ECO:0007669"/>
    <property type="project" value="UniProtKB-KW"/>
</dbReference>
<comment type="caution">
    <text evidence="8">The sequence shown here is derived from an EMBL/GenBank/DDBJ whole genome shotgun (WGS) entry which is preliminary data.</text>
</comment>
<evidence type="ECO:0000256" key="5">
    <source>
        <dbReference type="ARBA" id="ARBA00023034"/>
    </source>
</evidence>
<dbReference type="EMBL" id="NMUH01002860">
    <property type="protein sequence ID" value="MQM02469.1"/>
    <property type="molecule type" value="Genomic_DNA"/>
</dbReference>
<keyword evidence="4" id="KW-0735">Signal-anchor</keyword>
<dbReference type="GO" id="GO:0000139">
    <property type="term" value="C:Golgi membrane"/>
    <property type="evidence" value="ECO:0007669"/>
    <property type="project" value="UniProtKB-SubCell"/>
</dbReference>
<evidence type="ECO:0000256" key="2">
    <source>
        <dbReference type="ARBA" id="ARBA00010271"/>
    </source>
</evidence>
<gene>
    <name evidence="8" type="ORF">Taro_035243</name>
</gene>
<dbReference type="Pfam" id="PF03016">
    <property type="entry name" value="Exostosin_GT47"/>
    <property type="match status" value="1"/>
</dbReference>
<dbReference type="Proteomes" id="UP000652761">
    <property type="component" value="Unassembled WGS sequence"/>
</dbReference>
<reference evidence="8" key="1">
    <citation type="submission" date="2017-07" db="EMBL/GenBank/DDBJ databases">
        <title>Taro Niue Genome Assembly and Annotation.</title>
        <authorList>
            <person name="Atibalentja N."/>
            <person name="Keating K."/>
            <person name="Fields C.J."/>
        </authorList>
    </citation>
    <scope>NUCLEOTIDE SEQUENCE</scope>
    <source>
        <strain evidence="8">Niue_2</strain>
        <tissue evidence="8">Leaf</tissue>
    </source>
</reference>
<keyword evidence="5" id="KW-0333">Golgi apparatus</keyword>
<dbReference type="AlphaFoldDB" id="A0A843VZX2"/>
<feature type="region of interest" description="Disordered" evidence="6">
    <location>
        <begin position="251"/>
        <end position="270"/>
    </location>
</feature>
<accession>A0A843VZX2</accession>
<sequence>MLQVPRWSSPIDGQILEAKRQILDAPTVENDTELYSPLFRNVSMFKRSYELMEKMLKVYVYKEGEPPVFHQPPLGGIYASEGWFMKQMESSRRFVVDDPGQANLFYMPFSSSRLRFELYVPGSHGHRNLVEYLRSYVGTIARKYPFWNRTGGADHFLAACHDWAADETAKAMGNTIRALCNADLTEGFELGKDVSLPETNVPFGAGKDPQRYLGGRPSKKRPFLAFFAGQMHGYIRPILLQHWENKHPDMKISGPLPRSGGGAAAAAGGRRRKRKTAAAYVQYMRSSRYCICPRGYEVNSPRVVEAIVHGCIPVIIADGFVPPFFEVLDWEAFAVVLAEAEVPRLREVLAGIPRKKFLSLQAGVREVRKHFLWNQRPARYDLFHMILHSVWLNRVLGFHAR</sequence>
<dbReference type="PANTHER" id="PTHR11062:SF210">
    <property type="entry name" value="EXOSTOSIN FAMILY PROTEIN"/>
    <property type="match status" value="1"/>
</dbReference>
<protein>
    <recommendedName>
        <fullName evidence="7">Exostosin GT47 domain-containing protein</fullName>
    </recommendedName>
</protein>
<name>A0A843VZX2_COLES</name>